<proteinExistence type="predicted"/>
<evidence type="ECO:0000313" key="3">
    <source>
        <dbReference type="Proteomes" id="UP000694522"/>
    </source>
</evidence>
<organism evidence="2 3">
    <name type="scientific">Amazona collaria</name>
    <name type="common">yellow-billed parrot</name>
    <dbReference type="NCBI Taxonomy" id="241587"/>
    <lineage>
        <taxon>Eukaryota</taxon>
        <taxon>Metazoa</taxon>
        <taxon>Chordata</taxon>
        <taxon>Craniata</taxon>
        <taxon>Vertebrata</taxon>
        <taxon>Euteleostomi</taxon>
        <taxon>Archelosauria</taxon>
        <taxon>Archosauria</taxon>
        <taxon>Dinosauria</taxon>
        <taxon>Saurischia</taxon>
        <taxon>Theropoda</taxon>
        <taxon>Coelurosauria</taxon>
        <taxon>Aves</taxon>
        <taxon>Neognathae</taxon>
        <taxon>Neoaves</taxon>
        <taxon>Telluraves</taxon>
        <taxon>Australaves</taxon>
        <taxon>Psittaciformes</taxon>
        <taxon>Psittacidae</taxon>
        <taxon>Amazona</taxon>
    </lineage>
</organism>
<evidence type="ECO:0000313" key="2">
    <source>
        <dbReference type="Ensembl" id="ENSACOP00000011784.1"/>
    </source>
</evidence>
<dbReference type="AlphaFoldDB" id="A0A8B9FLM9"/>
<reference evidence="2" key="1">
    <citation type="submission" date="2025-08" db="UniProtKB">
        <authorList>
            <consortium name="Ensembl"/>
        </authorList>
    </citation>
    <scope>IDENTIFICATION</scope>
</reference>
<keyword evidence="3" id="KW-1185">Reference proteome</keyword>
<feature type="coiled-coil region" evidence="1">
    <location>
        <begin position="17"/>
        <end position="44"/>
    </location>
</feature>
<evidence type="ECO:0000256" key="1">
    <source>
        <dbReference type="SAM" id="Coils"/>
    </source>
</evidence>
<dbReference type="Proteomes" id="UP000694522">
    <property type="component" value="Unplaced"/>
</dbReference>
<sequence>MPFRCPPFLLWLREKETAELKEQVAALKSSIAEEEERAADLKLKVQLFSSGEDDQDNILASLSKKVQEVYCQCTGESGGNLQTVEMLMVLEKQLYDLLDNLDEKTEHAMKLKEKERRMNGKVTQSTESKDAAGQLIVSAHPQVNQIQTVTFSSHLIFLSASFFTFAVERVRCFLLVFCKGLCVLN</sequence>
<accession>A0A8B9FLM9</accession>
<keyword evidence="1" id="KW-0175">Coiled coil</keyword>
<name>A0A8B9FLM9_9PSIT</name>
<protein>
    <submittedName>
        <fullName evidence="2">Uncharacterized protein</fullName>
    </submittedName>
</protein>
<dbReference type="PANTHER" id="PTHR21683:SF3">
    <property type="entry name" value="CILIA AND FLAGELLA ASSOCIATED PROTEIN 100"/>
    <property type="match status" value="1"/>
</dbReference>
<dbReference type="InterPro" id="IPR051147">
    <property type="entry name" value="CFAP_domain-containing"/>
</dbReference>
<reference evidence="2" key="2">
    <citation type="submission" date="2025-09" db="UniProtKB">
        <authorList>
            <consortium name="Ensembl"/>
        </authorList>
    </citation>
    <scope>IDENTIFICATION</scope>
</reference>
<dbReference type="Ensembl" id="ENSACOT00000012206.1">
    <property type="protein sequence ID" value="ENSACOP00000011784.1"/>
    <property type="gene ID" value="ENSACOG00000008202.1"/>
</dbReference>
<dbReference type="PANTHER" id="PTHR21683">
    <property type="entry name" value="COILED-COIL DOMAIN-CONTAINING PROTEIN 42 LIKE-2-LIKE-RELATED"/>
    <property type="match status" value="1"/>
</dbReference>